<evidence type="ECO:0000256" key="9">
    <source>
        <dbReference type="ARBA" id="ARBA00023004"/>
    </source>
</evidence>
<dbReference type="InterPro" id="IPR014314">
    <property type="entry name" value="Succ_DH_cytb556"/>
</dbReference>
<dbReference type="PIRSF" id="PIRSF000178">
    <property type="entry name" value="SDH_cyt_b560"/>
    <property type="match status" value="1"/>
</dbReference>
<name>A0ABS6SXR8_9RHOB</name>
<dbReference type="EMBL" id="JAHUZE010000001">
    <property type="protein sequence ID" value="MBV7377699.1"/>
    <property type="molecule type" value="Genomic_DNA"/>
</dbReference>
<evidence type="ECO:0000256" key="4">
    <source>
        <dbReference type="ARBA" id="ARBA00020076"/>
    </source>
</evidence>
<keyword evidence="7" id="KW-0479">Metal-binding</keyword>
<dbReference type="PANTHER" id="PTHR10978:SF5">
    <property type="entry name" value="SUCCINATE DEHYDROGENASE CYTOCHROME B560 SUBUNIT, MITOCHONDRIAL"/>
    <property type="match status" value="1"/>
</dbReference>
<comment type="subunit">
    <text evidence="11">Part of an enzyme complex containing four subunits: a flavoprotein, an iron-sulfur protein, plus two membrane-anchoring proteins, SdhC and SdhD. The complex can form homotrimers.</text>
</comment>
<evidence type="ECO:0000313" key="14">
    <source>
        <dbReference type="Proteomes" id="UP000756530"/>
    </source>
</evidence>
<organism evidence="13 14">
    <name type="scientific">Maritimibacter dapengensis</name>
    <dbReference type="NCBI Taxonomy" id="2836868"/>
    <lineage>
        <taxon>Bacteria</taxon>
        <taxon>Pseudomonadati</taxon>
        <taxon>Pseudomonadota</taxon>
        <taxon>Alphaproteobacteria</taxon>
        <taxon>Rhodobacterales</taxon>
        <taxon>Roseobacteraceae</taxon>
        <taxon>Maritimibacter</taxon>
    </lineage>
</organism>
<protein>
    <recommendedName>
        <fullName evidence="4">Succinate dehydrogenase cytochrome b556 subunit</fullName>
    </recommendedName>
</protein>
<comment type="caution">
    <text evidence="13">The sequence shown here is derived from an EMBL/GenBank/DDBJ whole genome shotgun (WGS) entry which is preliminary data.</text>
</comment>
<keyword evidence="8 12" id="KW-1133">Transmembrane helix</keyword>
<dbReference type="InterPro" id="IPR000701">
    <property type="entry name" value="SuccDH_FuR_B_TM-su"/>
</dbReference>
<sequence length="130" mass="14252">MANVSNETRPLSPHLQVYRLPLNAKLSILHRITGVALAFAAILIVWYFLALATGPEYFETASAVLTSWFGILVFTLSTVALWLHFANGVRHLVWDTGSHLGQKASNRSAMIGLAFMVVMTIITLWIAIGG</sequence>
<evidence type="ECO:0000313" key="13">
    <source>
        <dbReference type="EMBL" id="MBV7377699.1"/>
    </source>
</evidence>
<dbReference type="Pfam" id="PF01127">
    <property type="entry name" value="Sdh_cyt"/>
    <property type="match status" value="1"/>
</dbReference>
<feature type="transmembrane region" description="Helical" evidence="12">
    <location>
        <begin position="28"/>
        <end position="49"/>
    </location>
</feature>
<evidence type="ECO:0000256" key="2">
    <source>
        <dbReference type="ARBA" id="ARBA00004141"/>
    </source>
</evidence>
<comment type="subcellular location">
    <subcellularLocation>
        <location evidence="2">Membrane</location>
        <topology evidence="2">Multi-pass membrane protein</topology>
    </subcellularLocation>
</comment>
<evidence type="ECO:0000256" key="5">
    <source>
        <dbReference type="ARBA" id="ARBA00022617"/>
    </source>
</evidence>
<evidence type="ECO:0000256" key="10">
    <source>
        <dbReference type="ARBA" id="ARBA00023136"/>
    </source>
</evidence>
<evidence type="ECO:0000256" key="3">
    <source>
        <dbReference type="ARBA" id="ARBA00007244"/>
    </source>
</evidence>
<dbReference type="NCBIfam" id="TIGR02970">
    <property type="entry name" value="succ_dehyd_cytB"/>
    <property type="match status" value="1"/>
</dbReference>
<reference evidence="13 14" key="1">
    <citation type="submission" date="2021-05" db="EMBL/GenBank/DDBJ databases">
        <title>Culturable bacteria isolated from Daya Bay.</title>
        <authorList>
            <person name="Zheng W."/>
            <person name="Yu S."/>
            <person name="Huang Y."/>
        </authorList>
    </citation>
    <scope>NUCLEOTIDE SEQUENCE [LARGE SCALE GENOMIC DNA]</scope>
    <source>
        <strain evidence="13 14">DP4N28-5</strain>
    </source>
</reference>
<gene>
    <name evidence="13" type="primary">sdhC</name>
    <name evidence="13" type="ORF">KJP28_02095</name>
</gene>
<feature type="transmembrane region" description="Helical" evidence="12">
    <location>
        <begin position="61"/>
        <end position="83"/>
    </location>
</feature>
<evidence type="ECO:0000256" key="8">
    <source>
        <dbReference type="ARBA" id="ARBA00022989"/>
    </source>
</evidence>
<dbReference type="PROSITE" id="PS01001">
    <property type="entry name" value="SDH_CYT_2"/>
    <property type="match status" value="1"/>
</dbReference>
<keyword evidence="10 12" id="KW-0472">Membrane</keyword>
<keyword evidence="5" id="KW-0349">Heme</keyword>
<dbReference type="Proteomes" id="UP000756530">
    <property type="component" value="Unassembled WGS sequence"/>
</dbReference>
<keyword evidence="9" id="KW-0408">Iron</keyword>
<dbReference type="PANTHER" id="PTHR10978">
    <property type="entry name" value="SUCCINATE DEHYDROGENASE CYTOCHROME B560 SUBUNIT"/>
    <property type="match status" value="1"/>
</dbReference>
<keyword evidence="6 12" id="KW-0812">Transmembrane</keyword>
<evidence type="ECO:0000256" key="6">
    <source>
        <dbReference type="ARBA" id="ARBA00022692"/>
    </source>
</evidence>
<comment type="similarity">
    <text evidence="3">Belongs to the cytochrome b560 family.</text>
</comment>
<keyword evidence="14" id="KW-1185">Reference proteome</keyword>
<evidence type="ECO:0000256" key="1">
    <source>
        <dbReference type="ARBA" id="ARBA00001971"/>
    </source>
</evidence>
<feature type="transmembrane region" description="Helical" evidence="12">
    <location>
        <begin position="109"/>
        <end position="128"/>
    </location>
</feature>
<dbReference type="CDD" id="cd03499">
    <property type="entry name" value="SQR_TypeC_SdhC"/>
    <property type="match status" value="1"/>
</dbReference>
<dbReference type="InterPro" id="IPR018495">
    <property type="entry name" value="Succ_DH_cyt_bsu_CS"/>
</dbReference>
<accession>A0ABS6SXR8</accession>
<dbReference type="PROSITE" id="PS01000">
    <property type="entry name" value="SDH_CYT_1"/>
    <property type="match status" value="1"/>
</dbReference>
<proteinExistence type="inferred from homology"/>
<evidence type="ECO:0000256" key="7">
    <source>
        <dbReference type="ARBA" id="ARBA00022723"/>
    </source>
</evidence>
<evidence type="ECO:0000256" key="11">
    <source>
        <dbReference type="ARBA" id="ARBA00025912"/>
    </source>
</evidence>
<evidence type="ECO:0000256" key="12">
    <source>
        <dbReference type="SAM" id="Phobius"/>
    </source>
</evidence>
<dbReference type="RefSeq" id="WP_218390572.1">
    <property type="nucleotide sequence ID" value="NZ_JAHUZE010000001.1"/>
</dbReference>
<comment type="cofactor">
    <cofactor evidence="1">
        <name>heme</name>
        <dbReference type="ChEBI" id="CHEBI:30413"/>
    </cofactor>
</comment>